<evidence type="ECO:0000256" key="1">
    <source>
        <dbReference type="SAM" id="MobiDB-lite"/>
    </source>
</evidence>
<organism evidence="3 4">
    <name type="scientific">Corynebacterium amycolatum</name>
    <dbReference type="NCBI Taxonomy" id="43765"/>
    <lineage>
        <taxon>Bacteria</taxon>
        <taxon>Bacillati</taxon>
        <taxon>Actinomycetota</taxon>
        <taxon>Actinomycetes</taxon>
        <taxon>Mycobacteriales</taxon>
        <taxon>Corynebacteriaceae</taxon>
        <taxon>Corynebacterium</taxon>
    </lineage>
</organism>
<feature type="transmembrane region" description="Helical" evidence="2">
    <location>
        <begin position="214"/>
        <end position="232"/>
    </location>
</feature>
<dbReference type="AlphaFoldDB" id="A0AAW9SX61"/>
<gene>
    <name evidence="3" type="ORF">QP460_000945</name>
</gene>
<dbReference type="NCBIfam" id="NF038012">
    <property type="entry name" value="DMT_1"/>
    <property type="match status" value="2"/>
</dbReference>
<accession>A0AAW9SX61</accession>
<dbReference type="RefSeq" id="WP_284827138.1">
    <property type="nucleotide sequence ID" value="NZ_JASOOY020000003.1"/>
</dbReference>
<protein>
    <submittedName>
        <fullName evidence="3">DMT family transporter</fullName>
    </submittedName>
</protein>
<reference evidence="3" key="2">
    <citation type="submission" date="2024-05" db="EMBL/GenBank/DDBJ databases">
        <authorList>
            <person name="Wolfe A."/>
        </authorList>
    </citation>
    <scope>NUCLEOTIDE SEQUENCE</scope>
    <source>
        <strain evidence="3">UMB1064</strain>
    </source>
</reference>
<feature type="transmembrane region" description="Helical" evidence="2">
    <location>
        <begin position="59"/>
        <end position="83"/>
    </location>
</feature>
<feature type="compositionally biased region" description="Low complexity" evidence="1">
    <location>
        <begin position="161"/>
        <end position="172"/>
    </location>
</feature>
<evidence type="ECO:0000256" key="2">
    <source>
        <dbReference type="SAM" id="Phobius"/>
    </source>
</evidence>
<proteinExistence type="predicted"/>
<evidence type="ECO:0000313" key="3">
    <source>
        <dbReference type="EMBL" id="MEO3716161.1"/>
    </source>
</evidence>
<feature type="compositionally biased region" description="Polar residues" evidence="1">
    <location>
        <begin position="192"/>
        <end position="201"/>
    </location>
</feature>
<dbReference type="EMBL" id="JASOOY020000003">
    <property type="protein sequence ID" value="MEO3716161.1"/>
    <property type="molecule type" value="Genomic_DNA"/>
</dbReference>
<name>A0AAW9SX61_CORAY</name>
<keyword evidence="2" id="KW-0472">Membrane</keyword>
<keyword evidence="2" id="KW-0812">Transmembrane</keyword>
<dbReference type="Proteomes" id="UP001223646">
    <property type="component" value="Unassembled WGS sequence"/>
</dbReference>
<feature type="transmembrane region" description="Helical" evidence="2">
    <location>
        <begin position="134"/>
        <end position="154"/>
    </location>
</feature>
<keyword evidence="2" id="KW-1133">Transmembrane helix</keyword>
<comment type="caution">
    <text evidence="3">The sequence shown here is derived from an EMBL/GenBank/DDBJ whole genome shotgun (WGS) entry which is preliminary data.</text>
</comment>
<feature type="transmembrane region" description="Helical" evidence="2">
    <location>
        <begin position="278"/>
        <end position="298"/>
    </location>
</feature>
<feature type="region of interest" description="Disordered" evidence="1">
    <location>
        <begin position="337"/>
        <end position="381"/>
    </location>
</feature>
<feature type="region of interest" description="Disordered" evidence="1">
    <location>
        <begin position="161"/>
        <end position="204"/>
    </location>
</feature>
<sequence length="381" mass="39278">MNNDLLAAILALLSALSIAWGTVIRHNLSGTLEEGTSTLRGVAKTLKLPRWWLGSTLAIAGYVFQVAALAFGTLLLVQPLLVMKLMLTLPLAAKVNGRRISRSEMIWSVALTFAVATLVLLGKPTAGSTDIPTYLWGWALAAGGVVTCGLYAAAVQWPNTGTGSGSNTSDSSAIADRSNTSDSPAIADRSSADNSTGSASDTKQRGVLRQNPKALLLGTATGWLYGFVALLSKSVVDTYVNDGLVQLLLSWELWLLVALAVIGVGLQQAAFNAGPLQASLPAMTVVEPIVAFSLGYIVLGERFQAVGVQWGALFIALATMISATIALAARPAEATATSAPSNANTASTSAPSSAKADANTANPDTTSTANTTTDSTDAAAR</sequence>
<feature type="transmembrane region" description="Helical" evidence="2">
    <location>
        <begin position="244"/>
        <end position="266"/>
    </location>
</feature>
<dbReference type="PANTHER" id="PTHR40761">
    <property type="entry name" value="CONSERVED INTEGRAL MEMBRANE ALANINE VALINE AND LEUCINE RICH PROTEIN-RELATED"/>
    <property type="match status" value="1"/>
</dbReference>
<feature type="transmembrane region" description="Helical" evidence="2">
    <location>
        <begin position="310"/>
        <end position="329"/>
    </location>
</feature>
<reference evidence="3" key="1">
    <citation type="submission" date="2023-05" db="EMBL/GenBank/DDBJ databases">
        <authorList>
            <person name="Du J."/>
        </authorList>
    </citation>
    <scope>NUCLEOTIDE SEQUENCE</scope>
    <source>
        <strain evidence="3">UMB1064</strain>
    </source>
</reference>
<dbReference type="PANTHER" id="PTHR40761:SF1">
    <property type="entry name" value="CONSERVED INTEGRAL MEMBRANE ALANINE VALINE AND LEUCINE RICH PROTEIN-RELATED"/>
    <property type="match status" value="1"/>
</dbReference>
<feature type="transmembrane region" description="Helical" evidence="2">
    <location>
        <begin position="104"/>
        <end position="122"/>
    </location>
</feature>
<evidence type="ECO:0000313" key="4">
    <source>
        <dbReference type="Proteomes" id="UP001223646"/>
    </source>
</evidence>